<dbReference type="Proteomes" id="UP000482155">
    <property type="component" value="Unassembled WGS sequence"/>
</dbReference>
<dbReference type="PANTHER" id="PTHR33823:SF4">
    <property type="entry name" value="GENERAL STRESS PROTEIN 16O"/>
    <property type="match status" value="1"/>
</dbReference>
<dbReference type="Gene3D" id="1.20.120.910">
    <property type="entry name" value="DksA, coiled-coil domain"/>
    <property type="match status" value="1"/>
</dbReference>
<keyword evidence="2" id="KW-0863">Zinc-finger</keyword>
<evidence type="ECO:0000256" key="3">
    <source>
        <dbReference type="ARBA" id="ARBA00022833"/>
    </source>
</evidence>
<dbReference type="InterPro" id="IPR037187">
    <property type="entry name" value="DnaK_N"/>
</dbReference>
<dbReference type="SUPFAM" id="SSF57716">
    <property type="entry name" value="Glucocorticoid receptor-like (DNA-binding domain)"/>
    <property type="match status" value="1"/>
</dbReference>
<protein>
    <submittedName>
        <fullName evidence="6">TraR/DksA family transcriptional regulator</fullName>
    </submittedName>
</protein>
<comment type="caution">
    <text evidence="6">The sequence shown here is derived from an EMBL/GenBank/DDBJ whole genome shotgun (WGS) entry which is preliminary data.</text>
</comment>
<keyword evidence="3" id="KW-0862">Zinc</keyword>
<name>A0A6B3SPI3_9BURK</name>
<feature type="domain" description="Zinc finger DksA/TraR C4-type" evidence="5">
    <location>
        <begin position="84"/>
        <end position="119"/>
    </location>
</feature>
<reference evidence="6 7" key="1">
    <citation type="submission" date="2020-02" db="EMBL/GenBank/DDBJ databases">
        <authorList>
            <person name="Kim M.K."/>
        </authorList>
    </citation>
    <scope>NUCLEOTIDE SEQUENCE [LARGE SCALE GENOMIC DNA]</scope>
    <source>
        <strain evidence="6 7">17J57-3</strain>
    </source>
</reference>
<dbReference type="PANTHER" id="PTHR33823">
    <property type="entry name" value="RNA POLYMERASE-BINDING TRANSCRIPTION FACTOR DKSA-RELATED"/>
    <property type="match status" value="1"/>
</dbReference>
<evidence type="ECO:0000259" key="5">
    <source>
        <dbReference type="Pfam" id="PF01258"/>
    </source>
</evidence>
<evidence type="ECO:0000256" key="1">
    <source>
        <dbReference type="ARBA" id="ARBA00022723"/>
    </source>
</evidence>
<gene>
    <name evidence="6" type="ORF">G3574_00975</name>
</gene>
<dbReference type="Pfam" id="PF01258">
    <property type="entry name" value="zf-dskA_traR"/>
    <property type="match status" value="1"/>
</dbReference>
<dbReference type="SUPFAM" id="SSF109635">
    <property type="entry name" value="DnaK suppressor protein DksA, alpha-hairpin domain"/>
    <property type="match status" value="1"/>
</dbReference>
<dbReference type="InterPro" id="IPR000962">
    <property type="entry name" value="Znf_DskA_TraR"/>
</dbReference>
<evidence type="ECO:0000313" key="7">
    <source>
        <dbReference type="Proteomes" id="UP000482155"/>
    </source>
</evidence>
<organism evidence="6 7">
    <name type="scientific">Noviherbaspirillum galbum</name>
    <dbReference type="NCBI Taxonomy" id="2709383"/>
    <lineage>
        <taxon>Bacteria</taxon>
        <taxon>Pseudomonadati</taxon>
        <taxon>Pseudomonadota</taxon>
        <taxon>Betaproteobacteria</taxon>
        <taxon>Burkholderiales</taxon>
        <taxon>Oxalobacteraceae</taxon>
        <taxon>Noviherbaspirillum</taxon>
    </lineage>
</organism>
<sequence>MAALTEEQMNAFRDRLGARAQELRDDIRRELDVKDEHIDVASEVPDPGDSSFADLAVDLGNAAVSRDIFEMRAVEAALARTDDGSYGECLDCGSDIPIERLQVQPTAERCIACQEKYEKTHADGARGATM</sequence>
<feature type="zinc finger region" description="dksA C4-type" evidence="4">
    <location>
        <begin position="89"/>
        <end position="113"/>
    </location>
</feature>
<proteinExistence type="predicted"/>
<dbReference type="EMBL" id="JAAIVB010000007">
    <property type="protein sequence ID" value="NEX59639.1"/>
    <property type="molecule type" value="Genomic_DNA"/>
</dbReference>
<dbReference type="RefSeq" id="WP_163959987.1">
    <property type="nucleotide sequence ID" value="NZ_JAAIVB010000007.1"/>
</dbReference>
<evidence type="ECO:0000256" key="4">
    <source>
        <dbReference type="PROSITE-ProRule" id="PRU00510"/>
    </source>
</evidence>
<dbReference type="GO" id="GO:0008270">
    <property type="term" value="F:zinc ion binding"/>
    <property type="evidence" value="ECO:0007669"/>
    <property type="project" value="UniProtKB-KW"/>
</dbReference>
<dbReference type="AlphaFoldDB" id="A0A6B3SPI3"/>
<dbReference type="PROSITE" id="PS51128">
    <property type="entry name" value="ZF_DKSA_2"/>
    <property type="match status" value="1"/>
</dbReference>
<evidence type="ECO:0000313" key="6">
    <source>
        <dbReference type="EMBL" id="NEX59639.1"/>
    </source>
</evidence>
<evidence type="ECO:0000256" key="2">
    <source>
        <dbReference type="ARBA" id="ARBA00022771"/>
    </source>
</evidence>
<keyword evidence="1" id="KW-0479">Metal-binding</keyword>
<accession>A0A6B3SPI3</accession>
<keyword evidence="7" id="KW-1185">Reference proteome</keyword>